<dbReference type="InterPro" id="IPR050695">
    <property type="entry name" value="N-acetylmuramoyl_amidase_3"/>
</dbReference>
<dbReference type="AlphaFoldDB" id="A0A318R0E9"/>
<dbReference type="GO" id="GO:0008745">
    <property type="term" value="F:N-acetylmuramoyl-L-alanine amidase activity"/>
    <property type="evidence" value="ECO:0007669"/>
    <property type="project" value="InterPro"/>
</dbReference>
<dbReference type="Pfam" id="PF01520">
    <property type="entry name" value="Amidase_3"/>
    <property type="match status" value="1"/>
</dbReference>
<dbReference type="SMART" id="SM00646">
    <property type="entry name" value="Ami_3"/>
    <property type="match status" value="1"/>
</dbReference>
<accession>A0A318R0E9</accession>
<reference evidence="3 4" key="1">
    <citation type="journal article" date="2018" name="Appl. Environ. Microbiol.">
        <title>Genome rearrangement shapes Prochlorococcus ecological adaptation.</title>
        <authorList>
            <person name="Yan W."/>
            <person name="Wei S."/>
            <person name="Wang Q."/>
            <person name="Xiao X."/>
            <person name="Zeng Q."/>
            <person name="Jiao N."/>
            <person name="Zhang R."/>
        </authorList>
    </citation>
    <scope>NUCLEOTIDE SEQUENCE [LARGE SCALE GENOMIC DNA]</scope>
    <source>
        <strain evidence="3 4">XMU1408</strain>
    </source>
</reference>
<evidence type="ECO:0000313" key="3">
    <source>
        <dbReference type="EMBL" id="PYE02796.1"/>
    </source>
</evidence>
<dbReference type="GO" id="GO:0009253">
    <property type="term" value="P:peptidoglycan catabolic process"/>
    <property type="evidence" value="ECO:0007669"/>
    <property type="project" value="InterPro"/>
</dbReference>
<dbReference type="RefSeq" id="WP_158466293.1">
    <property type="nucleotide sequence ID" value="NZ_QJUE01000002.1"/>
</dbReference>
<sequence length="361" mass="40022">MFKDQSLKSKLGLVAGLIFCSNFFLSLPLRSASALAAWALSSDGSLKLRTSSGTKLDAFFQPSTNDKGERVWVDFPGELSRPRTLKGNGSVKEIRLGKPSDGITRLVIEFLPSVELEYSKLKLIGISPNTWELKFIGLESNSFSSIGEGNILRNSIKRTFEKINIQDLDISSLPNVPYGKYKVVIDPGHGGSDPGAVGINGLRETDIVLEVSKNVSEFLTKKGVKTLLTRNYERTLDLQPRVEKANNSKADAFVSIHANATRGKRKEVNGLETYYYSGYKGYSLAKNIHKQILITSTQSPDRGVRRSRFYVIRKTSMPAALVEIGFVTGIYDASLLRQKAYRYKMSFAIAKGILNYLKVSN</sequence>
<dbReference type="InterPro" id="IPR002508">
    <property type="entry name" value="MurNAc-LAA_cat"/>
</dbReference>
<dbReference type="GO" id="GO:0030288">
    <property type="term" value="C:outer membrane-bounded periplasmic space"/>
    <property type="evidence" value="ECO:0007669"/>
    <property type="project" value="TreeGrafter"/>
</dbReference>
<dbReference type="PANTHER" id="PTHR30404:SF0">
    <property type="entry name" value="N-ACETYLMURAMOYL-L-ALANINE AMIDASE AMIC"/>
    <property type="match status" value="1"/>
</dbReference>
<keyword evidence="1" id="KW-0378">Hydrolase</keyword>
<dbReference type="Gene3D" id="3.40.630.40">
    <property type="entry name" value="Zn-dependent exopeptidases"/>
    <property type="match status" value="1"/>
</dbReference>
<gene>
    <name evidence="3" type="ORF">DNJ73_03325</name>
</gene>
<comment type="caution">
    <text evidence="3">The sequence shown here is derived from an EMBL/GenBank/DDBJ whole genome shotgun (WGS) entry which is preliminary data.</text>
</comment>
<protein>
    <submittedName>
        <fullName evidence="3">N-acetylmuramoyl-L-alanine amidase</fullName>
    </submittedName>
</protein>
<dbReference type="PANTHER" id="PTHR30404">
    <property type="entry name" value="N-ACETYLMURAMOYL-L-ALANINE AMIDASE"/>
    <property type="match status" value="1"/>
</dbReference>
<dbReference type="OrthoDB" id="9806267at2"/>
<evidence type="ECO:0000313" key="4">
    <source>
        <dbReference type="Proteomes" id="UP000247807"/>
    </source>
</evidence>
<evidence type="ECO:0000256" key="1">
    <source>
        <dbReference type="ARBA" id="ARBA00022801"/>
    </source>
</evidence>
<proteinExistence type="predicted"/>
<dbReference type="Proteomes" id="UP000247807">
    <property type="component" value="Unassembled WGS sequence"/>
</dbReference>
<name>A0A318R0E9_PROMR</name>
<evidence type="ECO:0000259" key="2">
    <source>
        <dbReference type="SMART" id="SM00646"/>
    </source>
</evidence>
<feature type="domain" description="MurNAc-LAA" evidence="2">
    <location>
        <begin position="242"/>
        <end position="354"/>
    </location>
</feature>
<dbReference type="CDD" id="cd02696">
    <property type="entry name" value="MurNAc-LAA"/>
    <property type="match status" value="1"/>
</dbReference>
<organism evidence="3 4">
    <name type="scientific">Prochlorococcus marinus XMU1408</name>
    <dbReference type="NCBI Taxonomy" id="2213228"/>
    <lineage>
        <taxon>Bacteria</taxon>
        <taxon>Bacillati</taxon>
        <taxon>Cyanobacteriota</taxon>
        <taxon>Cyanophyceae</taxon>
        <taxon>Synechococcales</taxon>
        <taxon>Prochlorococcaceae</taxon>
        <taxon>Prochlorococcus</taxon>
    </lineage>
</organism>
<dbReference type="EMBL" id="QJUE01000002">
    <property type="protein sequence ID" value="PYE02796.1"/>
    <property type="molecule type" value="Genomic_DNA"/>
</dbReference>
<dbReference type="SUPFAM" id="SSF53187">
    <property type="entry name" value="Zn-dependent exopeptidases"/>
    <property type="match status" value="1"/>
</dbReference>